<reference evidence="7" key="1">
    <citation type="journal article" date="2019" name="Int. J. Syst. Evol. Microbiol.">
        <title>The Global Catalogue of Microorganisms (GCM) 10K type strain sequencing project: providing services to taxonomists for standard genome sequencing and annotation.</title>
        <authorList>
            <consortium name="The Broad Institute Genomics Platform"/>
            <consortium name="The Broad Institute Genome Sequencing Center for Infectious Disease"/>
            <person name="Wu L."/>
            <person name="Ma J."/>
        </authorList>
    </citation>
    <scope>NUCLEOTIDE SEQUENCE [LARGE SCALE GENOMIC DNA]</scope>
    <source>
        <strain evidence="7">KLKA75</strain>
    </source>
</reference>
<dbReference type="PANTHER" id="PTHR30055">
    <property type="entry name" value="HTH-TYPE TRANSCRIPTIONAL REGULATOR RUTR"/>
    <property type="match status" value="1"/>
</dbReference>
<keyword evidence="7" id="KW-1185">Reference proteome</keyword>
<evidence type="ECO:0000313" key="6">
    <source>
        <dbReference type="EMBL" id="MFC4911204.1"/>
    </source>
</evidence>
<protein>
    <submittedName>
        <fullName evidence="6">TetR/AcrR family transcriptional regulator</fullName>
    </submittedName>
</protein>
<name>A0ABV9U5W2_9ACTN</name>
<evidence type="ECO:0000256" key="4">
    <source>
        <dbReference type="PROSITE-ProRule" id="PRU00335"/>
    </source>
</evidence>
<dbReference type="InterPro" id="IPR001647">
    <property type="entry name" value="HTH_TetR"/>
</dbReference>
<dbReference type="SUPFAM" id="SSF48498">
    <property type="entry name" value="Tetracyclin repressor-like, C-terminal domain"/>
    <property type="match status" value="1"/>
</dbReference>
<dbReference type="InterPro" id="IPR050109">
    <property type="entry name" value="HTH-type_TetR-like_transc_reg"/>
</dbReference>
<feature type="domain" description="HTH tetR-type" evidence="5">
    <location>
        <begin position="17"/>
        <end position="77"/>
    </location>
</feature>
<dbReference type="Pfam" id="PF02909">
    <property type="entry name" value="TetR_C_1"/>
    <property type="match status" value="1"/>
</dbReference>
<evidence type="ECO:0000256" key="3">
    <source>
        <dbReference type="ARBA" id="ARBA00023163"/>
    </source>
</evidence>
<organism evidence="6 7">
    <name type="scientific">Actinomadura gamaensis</name>
    <dbReference type="NCBI Taxonomy" id="1763541"/>
    <lineage>
        <taxon>Bacteria</taxon>
        <taxon>Bacillati</taxon>
        <taxon>Actinomycetota</taxon>
        <taxon>Actinomycetes</taxon>
        <taxon>Streptosporangiales</taxon>
        <taxon>Thermomonosporaceae</taxon>
        <taxon>Actinomadura</taxon>
    </lineage>
</organism>
<comment type="caution">
    <text evidence="6">The sequence shown here is derived from an EMBL/GenBank/DDBJ whole genome shotgun (WGS) entry which is preliminary data.</text>
</comment>
<dbReference type="InterPro" id="IPR004111">
    <property type="entry name" value="Repressor_TetR_C"/>
</dbReference>
<accession>A0ABV9U5W2</accession>
<evidence type="ECO:0000256" key="2">
    <source>
        <dbReference type="ARBA" id="ARBA00023125"/>
    </source>
</evidence>
<keyword evidence="1" id="KW-0805">Transcription regulation</keyword>
<dbReference type="SUPFAM" id="SSF46689">
    <property type="entry name" value="Homeodomain-like"/>
    <property type="match status" value="1"/>
</dbReference>
<dbReference type="Gene3D" id="1.10.10.60">
    <property type="entry name" value="Homeodomain-like"/>
    <property type="match status" value="1"/>
</dbReference>
<sequence>MDGLVWTKERRVPRRRAPGVDRFVARAVAVADAEGADAVTMRRIAKDLGSGTASLYRYVASRDELLDLMIDAVQGEDPPPSAASGDWREDLTACARRLRGVLLRHPWLGTELTGRPALGPNSLRQYDAVLAAAAGLTSDPTLAAVAVDTVSAYVLGAVGSEIAELQASRRTGMSENEWRASMGPYIREVVEGGEYPHFARRVVEADDLTPEESFELGLACVLDGLAARIPRPGLGGLRKT</sequence>
<dbReference type="Gene3D" id="1.10.357.10">
    <property type="entry name" value="Tetracycline Repressor, domain 2"/>
    <property type="match status" value="1"/>
</dbReference>
<dbReference type="Pfam" id="PF00440">
    <property type="entry name" value="TetR_N"/>
    <property type="match status" value="1"/>
</dbReference>
<dbReference type="RefSeq" id="WP_378259850.1">
    <property type="nucleotide sequence ID" value="NZ_JBHSIT010000008.1"/>
</dbReference>
<gene>
    <name evidence="6" type="ORF">ACFPCY_28110</name>
</gene>
<dbReference type="EMBL" id="JBHSIT010000008">
    <property type="protein sequence ID" value="MFC4911204.1"/>
    <property type="molecule type" value="Genomic_DNA"/>
</dbReference>
<keyword evidence="3" id="KW-0804">Transcription</keyword>
<dbReference type="InterPro" id="IPR036271">
    <property type="entry name" value="Tet_transcr_reg_TetR-rel_C_sf"/>
</dbReference>
<feature type="DNA-binding region" description="H-T-H motif" evidence="4">
    <location>
        <begin position="40"/>
        <end position="59"/>
    </location>
</feature>
<keyword evidence="2 4" id="KW-0238">DNA-binding</keyword>
<evidence type="ECO:0000256" key="1">
    <source>
        <dbReference type="ARBA" id="ARBA00023015"/>
    </source>
</evidence>
<proteinExistence type="predicted"/>
<evidence type="ECO:0000313" key="7">
    <source>
        <dbReference type="Proteomes" id="UP001595872"/>
    </source>
</evidence>
<dbReference type="Proteomes" id="UP001595872">
    <property type="component" value="Unassembled WGS sequence"/>
</dbReference>
<dbReference type="PANTHER" id="PTHR30055:SF151">
    <property type="entry name" value="TRANSCRIPTIONAL REGULATORY PROTEIN"/>
    <property type="match status" value="1"/>
</dbReference>
<dbReference type="PROSITE" id="PS50977">
    <property type="entry name" value="HTH_TETR_2"/>
    <property type="match status" value="1"/>
</dbReference>
<dbReference type="InterPro" id="IPR009057">
    <property type="entry name" value="Homeodomain-like_sf"/>
</dbReference>
<evidence type="ECO:0000259" key="5">
    <source>
        <dbReference type="PROSITE" id="PS50977"/>
    </source>
</evidence>